<gene>
    <name evidence="6" type="ORF">ABNK63_16550</name>
</gene>
<organism evidence="6">
    <name type="scientific">Rhodanobacter sp. IGA1.0</name>
    <dbReference type="NCBI Taxonomy" id="3158582"/>
    <lineage>
        <taxon>Bacteria</taxon>
        <taxon>Pseudomonadati</taxon>
        <taxon>Pseudomonadota</taxon>
        <taxon>Gammaproteobacteria</taxon>
        <taxon>Lysobacterales</taxon>
        <taxon>Rhodanobacteraceae</taxon>
        <taxon>Rhodanobacter</taxon>
    </lineage>
</organism>
<reference evidence="6" key="1">
    <citation type="submission" date="2024-06" db="EMBL/GenBank/DDBJ databases">
        <authorList>
            <person name="Sun Y."/>
        </authorList>
    </citation>
    <scope>NUCLEOTIDE SEQUENCE</scope>
    <source>
        <strain evidence="6">IGA1.0</strain>
    </source>
</reference>
<dbReference type="GO" id="GO:0016020">
    <property type="term" value="C:membrane"/>
    <property type="evidence" value="ECO:0007669"/>
    <property type="project" value="UniProtKB-SubCell"/>
</dbReference>
<dbReference type="NCBIfam" id="TIGR01352">
    <property type="entry name" value="tonB_Cterm"/>
    <property type="match status" value="1"/>
</dbReference>
<dbReference type="Pfam" id="PF03544">
    <property type="entry name" value="TonB_C"/>
    <property type="match status" value="1"/>
</dbReference>
<dbReference type="RefSeq" id="WP_007810545.1">
    <property type="nucleotide sequence ID" value="NZ_CP157948.1"/>
</dbReference>
<sequence>MFRLRTTSTLSLLALLVGTAGTGWLSTQTGVWPGPPARYAATVDTPTAVRARPAPRRPHLRSRVVPTRRAQPPRIVADEVQAAFVPAPAPALVPLATPADTSQSWEQLRGHLDGRVLLHVDIDGQGRVSAASLIQSSGDPVLDEHALRSVRGWRFAVPADHPDGLSGELPMRYASQGDRIAGVP</sequence>
<dbReference type="InterPro" id="IPR006260">
    <property type="entry name" value="TonB/TolA_C"/>
</dbReference>
<dbReference type="SUPFAM" id="SSF74653">
    <property type="entry name" value="TolA/TonB C-terminal domain"/>
    <property type="match status" value="1"/>
</dbReference>
<dbReference type="GO" id="GO:0055085">
    <property type="term" value="P:transmembrane transport"/>
    <property type="evidence" value="ECO:0007669"/>
    <property type="project" value="InterPro"/>
</dbReference>
<dbReference type="InterPro" id="IPR037682">
    <property type="entry name" value="TonB_C"/>
</dbReference>
<dbReference type="Gene3D" id="3.30.1150.10">
    <property type="match status" value="1"/>
</dbReference>
<keyword evidence="4" id="KW-0472">Membrane</keyword>
<keyword evidence="3" id="KW-1133">Transmembrane helix</keyword>
<evidence type="ECO:0000313" key="6">
    <source>
        <dbReference type="EMBL" id="XBS89974.1"/>
    </source>
</evidence>
<evidence type="ECO:0000256" key="1">
    <source>
        <dbReference type="ARBA" id="ARBA00004167"/>
    </source>
</evidence>
<evidence type="ECO:0000256" key="3">
    <source>
        <dbReference type="ARBA" id="ARBA00022989"/>
    </source>
</evidence>
<evidence type="ECO:0000256" key="2">
    <source>
        <dbReference type="ARBA" id="ARBA00022692"/>
    </source>
</evidence>
<name>A0AAU7QKQ3_9GAMM</name>
<protein>
    <submittedName>
        <fullName evidence="6">Energy transducer TonB</fullName>
    </submittedName>
</protein>
<feature type="domain" description="TonB C-terminal" evidence="5">
    <location>
        <begin position="88"/>
        <end position="182"/>
    </location>
</feature>
<dbReference type="EMBL" id="CP157948">
    <property type="protein sequence ID" value="XBS89974.1"/>
    <property type="molecule type" value="Genomic_DNA"/>
</dbReference>
<evidence type="ECO:0000259" key="5">
    <source>
        <dbReference type="PROSITE" id="PS52015"/>
    </source>
</evidence>
<proteinExistence type="predicted"/>
<evidence type="ECO:0000256" key="4">
    <source>
        <dbReference type="ARBA" id="ARBA00023136"/>
    </source>
</evidence>
<keyword evidence="2" id="KW-0812">Transmembrane</keyword>
<dbReference type="PROSITE" id="PS52015">
    <property type="entry name" value="TONB_CTD"/>
    <property type="match status" value="1"/>
</dbReference>
<accession>A0AAU7QKQ3</accession>
<comment type="subcellular location">
    <subcellularLocation>
        <location evidence="1">Membrane</location>
        <topology evidence="1">Single-pass membrane protein</topology>
    </subcellularLocation>
</comment>
<dbReference type="AlphaFoldDB" id="A0AAU7QKQ3"/>